<protein>
    <submittedName>
        <fullName evidence="2">Uncharacterized protein</fullName>
    </submittedName>
</protein>
<dbReference type="EMBL" id="LGRX02000279">
    <property type="protein sequence ID" value="KAK3289002.1"/>
    <property type="molecule type" value="Genomic_DNA"/>
</dbReference>
<evidence type="ECO:0000256" key="1">
    <source>
        <dbReference type="SAM" id="MobiDB-lite"/>
    </source>
</evidence>
<name>A0AAE0H346_9CHLO</name>
<comment type="caution">
    <text evidence="2">The sequence shown here is derived from an EMBL/GenBank/DDBJ whole genome shotgun (WGS) entry which is preliminary data.</text>
</comment>
<sequence length="1572" mass="179769">MDLKERSIRELDYKNGPYPDLAYHVPVRVAKEGFYQNEGVKEHELLTLFERITGYIRRGERLTRWLCETAERILAEVKKRVYSGHQLLTSSPDELREVHECVVGAVTGVATIRSCTLHTREAQHAYLHTRSEAFAGLIQMIVLLRQRWDSDDRRLCDVETQLRLYVNDLCETSGCNDKERCSKIVSVTRQTGNYRPRRSLLDSFLDIITGTNMIKWTRKDAAVESVIEPVPPSPKRIDAYARTKFEESEIDFMDVLLRCVDHPLEYEQEVEVYLHGIYHETNKTNPIAALPPIGTTKIANTRIRISKWCLNLTDVYPQRVPVKDDRLCRRRYRAIPLQFSSPEQTNSFLNTYVRMKCDVTSRCMGLSDLCPRSASCARVLDQIMCDRFDAEVACMHDERNSLSMINDTFAGMRSGFMELVFWLREFLDGQQRWVDPKRICRERLPKAWTLRQTSISSVWADVFVIFPDEFRIAFKYNQKGISNCVGIEKSESYTNKRYVRYTLRTKRGNEKAIIASLQNLLSREWYACFDKNDELVIRIEEGEKHAAEIAIGFDNINTYQSEPIVCDVSEAVFVPGAVFSVASMGKFVQFLFWSLLQSMSTDTNRPWSGLVPVKPLNRLPMRVAATSRSIEKTMDSHKMCMADPCWREYVMWVTVELQRIALCMRSSGMSPRIAGAGLGVMASSKIYGGETVASAIKTLNQCRTERTKQVVRPNSYLNTRSLSLLDNIGCTYFPFDSEKVMDQCVRSTGFIKAPGYDSKKYPYLYKVFVDSKGDLRDDVPMCFASPIITPSRFSDTVRDRYKRSGYLHVDNHTSSDVTLRSDLRFMRMANFYDAPKCPALLTPKLNRRDGSTRDDRANRSVVDRIELFAHRATVDRETDPALTHTSSDDIHSSQSVGVVGAHISRCRGAQFATRFVFRDGSTEKAESRHRLCLEDSHRRVSMGFCELGTDFWTDISNQGVLLDEAQLVLAHGSHMPDNFLSSQTSPNVLRSYRRVLVFNDRLSYTKPLLESLGWTQTESFTPRVCVFTDVKKCTRESTKQIPSSLRDRMQYALQKNDGVRSLAREDDDGNLLDAALLTLALRYQVVDAITYVQSVCANSVVAKLRKNLLDRICEECEQIGQRLDTELREKVSSGKSDIDFVNLLEAIRYGIVAGKEQAQALALSPRVMYRWLQLTGNAFLILKCSSVYDGLYDDCRIVQSVLQYVHELIRTTRLSHHDDNVHLKAWTTIDCKQHHYVGATVDWIKHAKACAAYIAAFFPHEDLLHGALDTQSPIDSSGNENSGHVKQGNQRARCNRQQLHLIMQSRSSASLKDTEAPEFVGIDRRYIWVNVLADLLRMFKNESDECSDRAIGHNTNSQADVTIEEDPCHTATLSSIGMNDICYDHVRTYLRHTENEHNYTDGHHFHRYTVDMCIKVVGDPVTIWVERLEAVSNPIGKTYDGIFSLLILKIPEELQRDLEKRIAGLHIDQTNKVLLELAMRDQMGTPLSTRTKPFRFLVDDLLFHNSYIQSLSAHTERIWFPTSMRCDLVTNERRVIRGKEGAAGMLTSEHGRLVSFTFMISTLLLVRDLVDI</sequence>
<keyword evidence="3" id="KW-1185">Reference proteome</keyword>
<organism evidence="2 3">
    <name type="scientific">Cymbomonas tetramitiformis</name>
    <dbReference type="NCBI Taxonomy" id="36881"/>
    <lineage>
        <taxon>Eukaryota</taxon>
        <taxon>Viridiplantae</taxon>
        <taxon>Chlorophyta</taxon>
        <taxon>Pyramimonadophyceae</taxon>
        <taxon>Pyramimonadales</taxon>
        <taxon>Pyramimonadaceae</taxon>
        <taxon>Cymbomonas</taxon>
    </lineage>
</organism>
<evidence type="ECO:0000313" key="3">
    <source>
        <dbReference type="Proteomes" id="UP001190700"/>
    </source>
</evidence>
<evidence type="ECO:0000313" key="2">
    <source>
        <dbReference type="EMBL" id="KAK3289002.1"/>
    </source>
</evidence>
<dbReference type="Proteomes" id="UP001190700">
    <property type="component" value="Unassembled WGS sequence"/>
</dbReference>
<feature type="region of interest" description="Disordered" evidence="1">
    <location>
        <begin position="1271"/>
        <end position="1290"/>
    </location>
</feature>
<accession>A0AAE0H346</accession>
<reference evidence="2 3" key="1">
    <citation type="journal article" date="2015" name="Genome Biol. Evol.">
        <title>Comparative Genomics of a Bacterivorous Green Alga Reveals Evolutionary Causalities and Consequences of Phago-Mixotrophic Mode of Nutrition.</title>
        <authorList>
            <person name="Burns J.A."/>
            <person name="Paasch A."/>
            <person name="Narechania A."/>
            <person name="Kim E."/>
        </authorList>
    </citation>
    <scope>NUCLEOTIDE SEQUENCE [LARGE SCALE GENOMIC DNA]</scope>
    <source>
        <strain evidence="2 3">PLY_AMNH</strain>
    </source>
</reference>
<proteinExistence type="predicted"/>
<gene>
    <name evidence="2" type="ORF">CYMTET_3549</name>
</gene>